<sequence>MERYESLGVVGEGSYGLVLRCRHKESGQTVAVKKFLESEDDPTVKKIALREVRMLKKLRHENLVNLIEFFRRKRRLYLVFEYVDHTILDELEASDGGLDEETARAHIFQVLRGIAFCHQNQIIHRDIKPENVLVSRQGVVKLCDFGFARLLAGPGESCTDYVATRWYRAPELLVGDTKYGREVDVWASGCLLSEMLTGEPLFPGESDIDQLFHIIQTLGELSMSHRHLVERNPMLAGLRLPEAASTPLSSSFPSWSPRAHAFVSVCLCLEPSARPSAQDLLNHDFFMHDCFPETFLPILKQRVQQEFSNNFLLSLPGRRIPSTADRKGRARKIPGGTSPESVYGRSIARPQPHPPPPARSDNPIRSSPMKQCQPGTPDGQSGFASRPVVSFAPLTPSHVRGGPSGVAAGTFNNNNNYSNMNNNNNSYNNGEDASHPATTTTTSTTSSRLIPPLRDHSTVTFSPTTTTAPSTMNTYNNNNSSTHNNNNTIALTLHITGTTNTSSPSRTRVVEKSRKSPASLWGAPLKPRGHGLCIQGQGQAHWDDDDHLISDGPSSFLSSGRYHTDHSRSSDAPRPIDASRHPYTISLDRTKELVARDSSSLRDAAARDGFGREFARDPLREIKDNPRERERRPKLEITGWARPRLLNNDLSLPNVPGVSSPLVNSGQISPKKYTMEGGVGKRSRRGGLTMPALSSVQRGSPNSLSRSVGGAARQEALEGEEWRSGDVVREEWRSGEVLREEWLPGGDDEEGE</sequence>
<dbReference type="PANTHER" id="PTHR24056:SF400">
    <property type="entry name" value="KINASE, PUTATIVE-RELATED"/>
    <property type="match status" value="1"/>
</dbReference>
<evidence type="ECO:0000256" key="2">
    <source>
        <dbReference type="ARBA" id="ARBA00012425"/>
    </source>
</evidence>
<keyword evidence="5 10" id="KW-0547">Nucleotide-binding</keyword>
<dbReference type="Gene3D" id="1.10.510.10">
    <property type="entry name" value="Transferase(Phosphotransferase) domain 1"/>
    <property type="match status" value="1"/>
</dbReference>
<feature type="compositionally biased region" description="Basic and acidic residues" evidence="11">
    <location>
        <begin position="562"/>
        <end position="571"/>
    </location>
</feature>
<dbReference type="PANTHER" id="PTHR24056">
    <property type="entry name" value="CELL DIVISION PROTEIN KINASE"/>
    <property type="match status" value="1"/>
</dbReference>
<evidence type="ECO:0000256" key="8">
    <source>
        <dbReference type="ARBA" id="ARBA00047811"/>
    </source>
</evidence>
<comment type="catalytic activity">
    <reaction evidence="8">
        <text>L-threonyl-[protein] + ATP = O-phospho-L-threonyl-[protein] + ADP + H(+)</text>
        <dbReference type="Rhea" id="RHEA:46608"/>
        <dbReference type="Rhea" id="RHEA-COMP:11060"/>
        <dbReference type="Rhea" id="RHEA-COMP:11605"/>
        <dbReference type="ChEBI" id="CHEBI:15378"/>
        <dbReference type="ChEBI" id="CHEBI:30013"/>
        <dbReference type="ChEBI" id="CHEBI:30616"/>
        <dbReference type="ChEBI" id="CHEBI:61977"/>
        <dbReference type="ChEBI" id="CHEBI:456216"/>
        <dbReference type="EC" id="2.7.11.22"/>
    </reaction>
</comment>
<evidence type="ECO:0000313" key="13">
    <source>
        <dbReference type="EMBL" id="KAK8397607.1"/>
    </source>
</evidence>
<dbReference type="GO" id="GO:0005634">
    <property type="term" value="C:nucleus"/>
    <property type="evidence" value="ECO:0007669"/>
    <property type="project" value="TreeGrafter"/>
</dbReference>
<dbReference type="PROSITE" id="PS00108">
    <property type="entry name" value="PROTEIN_KINASE_ST"/>
    <property type="match status" value="1"/>
</dbReference>
<evidence type="ECO:0000256" key="1">
    <source>
        <dbReference type="ARBA" id="ARBA00006485"/>
    </source>
</evidence>
<dbReference type="Gene3D" id="3.30.200.20">
    <property type="entry name" value="Phosphorylase Kinase, domain 1"/>
    <property type="match status" value="1"/>
</dbReference>
<keyword evidence="3" id="KW-0723">Serine/threonine-protein kinase</keyword>
<dbReference type="AlphaFoldDB" id="A0AAW0UHE0"/>
<dbReference type="EMBL" id="JARAKH010000013">
    <property type="protein sequence ID" value="KAK8397607.1"/>
    <property type="molecule type" value="Genomic_DNA"/>
</dbReference>
<feature type="compositionally biased region" description="Low complexity" evidence="11">
    <location>
        <begin position="412"/>
        <end position="429"/>
    </location>
</feature>
<feature type="region of interest" description="Disordered" evidence="11">
    <location>
        <begin position="661"/>
        <end position="725"/>
    </location>
</feature>
<accession>A0AAW0UHE0</accession>
<dbReference type="GO" id="GO:0004693">
    <property type="term" value="F:cyclin-dependent protein serine/threonine kinase activity"/>
    <property type="evidence" value="ECO:0007669"/>
    <property type="project" value="UniProtKB-EC"/>
</dbReference>
<dbReference type="InterPro" id="IPR050108">
    <property type="entry name" value="CDK"/>
</dbReference>
<dbReference type="Pfam" id="PF00069">
    <property type="entry name" value="Pkinase"/>
    <property type="match status" value="1"/>
</dbReference>
<evidence type="ECO:0000256" key="5">
    <source>
        <dbReference type="ARBA" id="ARBA00022741"/>
    </source>
</evidence>
<keyword evidence="6" id="KW-0418">Kinase</keyword>
<evidence type="ECO:0000259" key="12">
    <source>
        <dbReference type="PROSITE" id="PS50011"/>
    </source>
</evidence>
<evidence type="ECO:0000256" key="9">
    <source>
        <dbReference type="ARBA" id="ARBA00048367"/>
    </source>
</evidence>
<keyword evidence="4" id="KW-0808">Transferase</keyword>
<keyword evidence="7 10" id="KW-0067">ATP-binding</keyword>
<dbReference type="InterPro" id="IPR000719">
    <property type="entry name" value="Prot_kinase_dom"/>
</dbReference>
<evidence type="ECO:0000256" key="3">
    <source>
        <dbReference type="ARBA" id="ARBA00022527"/>
    </source>
</evidence>
<dbReference type="GO" id="GO:0005524">
    <property type="term" value="F:ATP binding"/>
    <property type="evidence" value="ECO:0007669"/>
    <property type="project" value="UniProtKB-UniRule"/>
</dbReference>
<keyword evidence="14" id="KW-1185">Reference proteome</keyword>
<protein>
    <recommendedName>
        <fullName evidence="2">cyclin-dependent kinase</fullName>
        <ecNumber evidence="2">2.7.11.22</ecNumber>
    </recommendedName>
</protein>
<feature type="compositionally biased region" description="Polar residues" evidence="11">
    <location>
        <begin position="497"/>
        <end position="506"/>
    </location>
</feature>
<feature type="domain" description="Protein kinase" evidence="12">
    <location>
        <begin position="4"/>
        <end position="286"/>
    </location>
</feature>
<feature type="binding site" evidence="10">
    <location>
        <position position="34"/>
    </location>
    <ligand>
        <name>ATP</name>
        <dbReference type="ChEBI" id="CHEBI:30616"/>
    </ligand>
</feature>
<dbReference type="SMART" id="SM00220">
    <property type="entry name" value="S_TKc"/>
    <property type="match status" value="1"/>
</dbReference>
<dbReference type="InterPro" id="IPR008271">
    <property type="entry name" value="Ser/Thr_kinase_AS"/>
</dbReference>
<dbReference type="Proteomes" id="UP001487740">
    <property type="component" value="Unassembled WGS sequence"/>
</dbReference>
<feature type="compositionally biased region" description="Low complexity" evidence="11">
    <location>
        <begin position="438"/>
        <end position="447"/>
    </location>
</feature>
<gene>
    <name evidence="13" type="ORF">O3P69_004412</name>
</gene>
<evidence type="ECO:0000256" key="6">
    <source>
        <dbReference type="ARBA" id="ARBA00022777"/>
    </source>
</evidence>
<comment type="similarity">
    <text evidence="1">Belongs to the protein kinase superfamily. CMGC Ser/Thr protein kinase family. CDC2/CDKX subfamily.</text>
</comment>
<comment type="caution">
    <text evidence="13">The sequence shown here is derived from an EMBL/GenBank/DDBJ whole genome shotgun (WGS) entry which is preliminary data.</text>
</comment>
<evidence type="ECO:0000313" key="14">
    <source>
        <dbReference type="Proteomes" id="UP001487740"/>
    </source>
</evidence>
<dbReference type="FunFam" id="3.30.200.20:FF:000049">
    <property type="entry name" value="cyclin-dependent kinase-like 1 isoform X1"/>
    <property type="match status" value="1"/>
</dbReference>
<feature type="compositionally biased region" description="Low complexity" evidence="11">
    <location>
        <begin position="458"/>
        <end position="471"/>
    </location>
</feature>
<feature type="region of interest" description="Disordered" evidence="11">
    <location>
        <begin position="558"/>
        <end position="580"/>
    </location>
</feature>
<proteinExistence type="inferred from homology"/>
<feature type="compositionally biased region" description="Polar residues" evidence="11">
    <location>
        <begin position="363"/>
        <end position="383"/>
    </location>
</feature>
<feature type="region of interest" description="Disordered" evidence="11">
    <location>
        <begin position="318"/>
        <end position="471"/>
    </location>
</feature>
<dbReference type="PROSITE" id="PS00107">
    <property type="entry name" value="PROTEIN_KINASE_ATP"/>
    <property type="match status" value="1"/>
</dbReference>
<feature type="region of interest" description="Disordered" evidence="11">
    <location>
        <begin position="497"/>
        <end position="524"/>
    </location>
</feature>
<evidence type="ECO:0000256" key="10">
    <source>
        <dbReference type="PROSITE-ProRule" id="PRU10141"/>
    </source>
</evidence>
<dbReference type="InterPro" id="IPR017441">
    <property type="entry name" value="Protein_kinase_ATP_BS"/>
</dbReference>
<evidence type="ECO:0000256" key="4">
    <source>
        <dbReference type="ARBA" id="ARBA00022679"/>
    </source>
</evidence>
<evidence type="ECO:0000256" key="11">
    <source>
        <dbReference type="SAM" id="MobiDB-lite"/>
    </source>
</evidence>
<organism evidence="13 14">
    <name type="scientific">Scylla paramamosain</name>
    <name type="common">Mud crab</name>
    <dbReference type="NCBI Taxonomy" id="85552"/>
    <lineage>
        <taxon>Eukaryota</taxon>
        <taxon>Metazoa</taxon>
        <taxon>Ecdysozoa</taxon>
        <taxon>Arthropoda</taxon>
        <taxon>Crustacea</taxon>
        <taxon>Multicrustacea</taxon>
        <taxon>Malacostraca</taxon>
        <taxon>Eumalacostraca</taxon>
        <taxon>Eucarida</taxon>
        <taxon>Decapoda</taxon>
        <taxon>Pleocyemata</taxon>
        <taxon>Brachyura</taxon>
        <taxon>Eubrachyura</taxon>
        <taxon>Portunoidea</taxon>
        <taxon>Portunidae</taxon>
        <taxon>Portuninae</taxon>
        <taxon>Scylla</taxon>
    </lineage>
</organism>
<dbReference type="EC" id="2.7.11.22" evidence="2"/>
<comment type="catalytic activity">
    <reaction evidence="9">
        <text>L-seryl-[protein] + ATP = O-phospho-L-seryl-[protein] + ADP + H(+)</text>
        <dbReference type="Rhea" id="RHEA:17989"/>
        <dbReference type="Rhea" id="RHEA-COMP:9863"/>
        <dbReference type="Rhea" id="RHEA-COMP:11604"/>
        <dbReference type="ChEBI" id="CHEBI:15378"/>
        <dbReference type="ChEBI" id="CHEBI:29999"/>
        <dbReference type="ChEBI" id="CHEBI:30616"/>
        <dbReference type="ChEBI" id="CHEBI:83421"/>
        <dbReference type="ChEBI" id="CHEBI:456216"/>
        <dbReference type="EC" id="2.7.11.22"/>
    </reaction>
</comment>
<dbReference type="InterPro" id="IPR011009">
    <property type="entry name" value="Kinase-like_dom_sf"/>
</dbReference>
<feature type="compositionally biased region" description="Polar residues" evidence="11">
    <location>
        <begin position="692"/>
        <end position="706"/>
    </location>
</feature>
<dbReference type="FunFam" id="1.10.510.10:FF:000624">
    <property type="entry name" value="Mitogen-activated protein kinase"/>
    <property type="match status" value="1"/>
</dbReference>
<name>A0AAW0UHE0_SCYPA</name>
<dbReference type="SUPFAM" id="SSF56112">
    <property type="entry name" value="Protein kinase-like (PK-like)"/>
    <property type="match status" value="1"/>
</dbReference>
<evidence type="ECO:0000256" key="7">
    <source>
        <dbReference type="ARBA" id="ARBA00022840"/>
    </source>
</evidence>
<dbReference type="PROSITE" id="PS50011">
    <property type="entry name" value="PROTEIN_KINASE_DOM"/>
    <property type="match status" value="1"/>
</dbReference>
<reference evidence="13 14" key="1">
    <citation type="submission" date="2023-03" db="EMBL/GenBank/DDBJ databases">
        <title>High-quality genome of Scylla paramamosain provides insights in environmental adaptation.</title>
        <authorList>
            <person name="Zhang L."/>
        </authorList>
    </citation>
    <scope>NUCLEOTIDE SEQUENCE [LARGE SCALE GENOMIC DNA]</scope>
    <source>
        <strain evidence="13">LZ_2023a</strain>
        <tissue evidence="13">Muscle</tissue>
    </source>
</reference>